<evidence type="ECO:0000256" key="9">
    <source>
        <dbReference type="ARBA" id="ARBA00022777"/>
    </source>
</evidence>
<comment type="catalytic activity">
    <reaction evidence="1">
        <text>ATP + protein L-histidine = ADP + protein N-phospho-L-histidine.</text>
        <dbReference type="EC" id="2.7.13.3"/>
    </reaction>
</comment>
<evidence type="ECO:0000256" key="10">
    <source>
        <dbReference type="ARBA" id="ARBA00022840"/>
    </source>
</evidence>
<dbReference type="InterPro" id="IPR036890">
    <property type="entry name" value="HATPase_C_sf"/>
</dbReference>
<evidence type="ECO:0000256" key="12">
    <source>
        <dbReference type="ARBA" id="ARBA00023012"/>
    </source>
</evidence>
<keyword evidence="12" id="KW-0902">Two-component regulatory system</keyword>
<dbReference type="RefSeq" id="WP_349136414.1">
    <property type="nucleotide sequence ID" value="NZ_JBBMFF010000241.1"/>
</dbReference>
<evidence type="ECO:0000256" key="7">
    <source>
        <dbReference type="ARBA" id="ARBA00022692"/>
    </source>
</evidence>
<evidence type="ECO:0000256" key="3">
    <source>
        <dbReference type="ARBA" id="ARBA00012438"/>
    </source>
</evidence>
<dbReference type="InterPro" id="IPR004358">
    <property type="entry name" value="Sig_transdc_His_kin-like_C"/>
</dbReference>
<evidence type="ECO:0000259" key="15">
    <source>
        <dbReference type="PROSITE" id="PS50109"/>
    </source>
</evidence>
<dbReference type="InterPro" id="IPR057640">
    <property type="entry name" value="Cache_WalK"/>
</dbReference>
<feature type="domain" description="Histidine kinase" evidence="15">
    <location>
        <begin position="255"/>
        <end position="475"/>
    </location>
</feature>
<dbReference type="InterPro" id="IPR050398">
    <property type="entry name" value="HssS/ArlS-like"/>
</dbReference>
<evidence type="ECO:0000256" key="1">
    <source>
        <dbReference type="ARBA" id="ARBA00000085"/>
    </source>
</evidence>
<dbReference type="PANTHER" id="PTHR45528">
    <property type="entry name" value="SENSOR HISTIDINE KINASE CPXA"/>
    <property type="match status" value="1"/>
</dbReference>
<evidence type="ECO:0000256" key="4">
    <source>
        <dbReference type="ARBA" id="ARBA00022475"/>
    </source>
</evidence>
<evidence type="ECO:0000313" key="18">
    <source>
        <dbReference type="Proteomes" id="UP001491552"/>
    </source>
</evidence>
<dbReference type="InterPro" id="IPR036097">
    <property type="entry name" value="HisK_dim/P_sf"/>
</dbReference>
<dbReference type="SMART" id="SM00388">
    <property type="entry name" value="HisKA"/>
    <property type="match status" value="1"/>
</dbReference>
<protein>
    <recommendedName>
        <fullName evidence="3">histidine kinase</fullName>
        <ecNumber evidence="3">2.7.13.3</ecNumber>
    </recommendedName>
</protein>
<dbReference type="Pfam" id="PF02518">
    <property type="entry name" value="HATPase_c"/>
    <property type="match status" value="1"/>
</dbReference>
<keyword evidence="5" id="KW-0597">Phosphoprotein</keyword>
<dbReference type="SUPFAM" id="SSF47384">
    <property type="entry name" value="Homodimeric domain of signal transducing histidine kinase"/>
    <property type="match status" value="1"/>
</dbReference>
<dbReference type="Gene3D" id="1.10.8.500">
    <property type="entry name" value="HAMP domain in histidine kinase"/>
    <property type="match status" value="1"/>
</dbReference>
<dbReference type="SUPFAM" id="SSF55874">
    <property type="entry name" value="ATPase domain of HSP90 chaperone/DNA topoisomerase II/histidine kinase"/>
    <property type="match status" value="1"/>
</dbReference>
<evidence type="ECO:0000256" key="14">
    <source>
        <dbReference type="SAM" id="Phobius"/>
    </source>
</evidence>
<keyword evidence="9 17" id="KW-0418">Kinase</keyword>
<sequence>MKRNSGLQKRWLRNTLSILFAIVLLCVIALSIMVADYYYSSMEAGMEAKARTSTSFFDNYVRQSYNEYYQSCAKFAQSFDSKDQMELQFVNTNNRIVASSYGVYSGMAGVTSDIREAIETKAIASYTGTNPATGERIMAVSSPLIYTNGEVIGVLRYVTSLRRADRQIMLFSLCAALVGLIVLLVVYVSGRYFVKSILVPVQELTATAKRISAGSYGVQIPRKSDDEIGELTDTINEMSEKISRAEKMQSEFVSSVSHELRTPLTAISGWSETLLSAGAGVDSAEARRGLSIIQREAARLTDMVEELLEFTRIQDGRFTLNVVPCDLRTEFEDTVFMYGSRLRQEGIVLDYLENDDDIPEIPCDPARMKQVFLNILDNAAKHGGEGGRITAEICRENADGQDSVVIRIRDFGPGIPEEELPLVKKKFYKGASKARGSGIGLAVCEEIVTMHNGVLDIANAEGGGAVVTIRLPIAEQ</sequence>
<keyword evidence="7 14" id="KW-0812">Transmembrane</keyword>
<comment type="caution">
    <text evidence="17">The sequence shown here is derived from an EMBL/GenBank/DDBJ whole genome shotgun (WGS) entry which is preliminary data.</text>
</comment>
<evidence type="ECO:0000256" key="8">
    <source>
        <dbReference type="ARBA" id="ARBA00022741"/>
    </source>
</evidence>
<dbReference type="EMBL" id="JBBMFF010000241">
    <property type="protein sequence ID" value="MEQ2511660.1"/>
    <property type="molecule type" value="Genomic_DNA"/>
</dbReference>
<evidence type="ECO:0000256" key="13">
    <source>
        <dbReference type="ARBA" id="ARBA00023136"/>
    </source>
</evidence>
<dbReference type="InterPro" id="IPR005467">
    <property type="entry name" value="His_kinase_dom"/>
</dbReference>
<gene>
    <name evidence="17" type="ORF">WMO66_10455</name>
</gene>
<keyword evidence="6" id="KW-0808">Transferase</keyword>
<evidence type="ECO:0000256" key="2">
    <source>
        <dbReference type="ARBA" id="ARBA00004651"/>
    </source>
</evidence>
<dbReference type="CDD" id="cd00082">
    <property type="entry name" value="HisKA"/>
    <property type="match status" value="1"/>
</dbReference>
<feature type="transmembrane region" description="Helical" evidence="14">
    <location>
        <begin position="16"/>
        <end position="39"/>
    </location>
</feature>
<keyword evidence="11 14" id="KW-1133">Transmembrane helix</keyword>
<evidence type="ECO:0000256" key="5">
    <source>
        <dbReference type="ARBA" id="ARBA00022553"/>
    </source>
</evidence>
<keyword evidence="4" id="KW-1003">Cell membrane</keyword>
<dbReference type="PRINTS" id="PR00344">
    <property type="entry name" value="BCTRLSENSOR"/>
</dbReference>
<evidence type="ECO:0000313" key="17">
    <source>
        <dbReference type="EMBL" id="MEQ2511660.1"/>
    </source>
</evidence>
<accession>A0ABV1G8D3</accession>
<dbReference type="PROSITE" id="PS50109">
    <property type="entry name" value="HIS_KIN"/>
    <property type="match status" value="1"/>
</dbReference>
<keyword evidence="18" id="KW-1185">Reference proteome</keyword>
<dbReference type="InterPro" id="IPR003660">
    <property type="entry name" value="HAMP_dom"/>
</dbReference>
<dbReference type="Proteomes" id="UP001491552">
    <property type="component" value="Unassembled WGS sequence"/>
</dbReference>
<evidence type="ECO:0000256" key="6">
    <source>
        <dbReference type="ARBA" id="ARBA00022679"/>
    </source>
</evidence>
<dbReference type="PANTHER" id="PTHR45528:SF1">
    <property type="entry name" value="SENSOR HISTIDINE KINASE CPXA"/>
    <property type="match status" value="1"/>
</dbReference>
<feature type="transmembrane region" description="Helical" evidence="14">
    <location>
        <begin position="168"/>
        <end position="188"/>
    </location>
</feature>
<name>A0ABV1G8D3_9FIRM</name>
<feature type="domain" description="HAMP" evidence="16">
    <location>
        <begin position="195"/>
        <end position="247"/>
    </location>
</feature>
<dbReference type="Gene3D" id="3.30.565.10">
    <property type="entry name" value="Histidine kinase-like ATPase, C-terminal domain"/>
    <property type="match status" value="1"/>
</dbReference>
<dbReference type="SMART" id="SM00387">
    <property type="entry name" value="HATPase_c"/>
    <property type="match status" value="1"/>
</dbReference>
<dbReference type="GO" id="GO:0016301">
    <property type="term" value="F:kinase activity"/>
    <property type="evidence" value="ECO:0007669"/>
    <property type="project" value="UniProtKB-KW"/>
</dbReference>
<dbReference type="SUPFAM" id="SSF158472">
    <property type="entry name" value="HAMP domain-like"/>
    <property type="match status" value="1"/>
</dbReference>
<dbReference type="Pfam" id="PF00512">
    <property type="entry name" value="HisKA"/>
    <property type="match status" value="1"/>
</dbReference>
<dbReference type="InterPro" id="IPR003594">
    <property type="entry name" value="HATPase_dom"/>
</dbReference>
<dbReference type="InterPro" id="IPR003661">
    <property type="entry name" value="HisK_dim/P_dom"/>
</dbReference>
<dbReference type="PROSITE" id="PS50885">
    <property type="entry name" value="HAMP"/>
    <property type="match status" value="1"/>
</dbReference>
<evidence type="ECO:0000259" key="16">
    <source>
        <dbReference type="PROSITE" id="PS50885"/>
    </source>
</evidence>
<organism evidence="17 18">
    <name type="scientific">Faecousia intestinalis</name>
    <dbReference type="NCBI Taxonomy" id="3133167"/>
    <lineage>
        <taxon>Bacteria</taxon>
        <taxon>Bacillati</taxon>
        <taxon>Bacillota</taxon>
        <taxon>Clostridia</taxon>
        <taxon>Eubacteriales</taxon>
        <taxon>Oscillospiraceae</taxon>
        <taxon>Faecousia</taxon>
    </lineage>
</organism>
<dbReference type="Pfam" id="PF23846">
    <property type="entry name" value="Cache_WalK"/>
    <property type="match status" value="1"/>
</dbReference>
<keyword evidence="13 14" id="KW-0472">Membrane</keyword>
<comment type="subcellular location">
    <subcellularLocation>
        <location evidence="2">Cell membrane</location>
        <topology evidence="2">Multi-pass membrane protein</topology>
    </subcellularLocation>
</comment>
<dbReference type="Gene3D" id="3.30.450.20">
    <property type="entry name" value="PAS domain"/>
    <property type="match status" value="1"/>
</dbReference>
<dbReference type="EC" id="2.7.13.3" evidence="3"/>
<dbReference type="CDD" id="cd06225">
    <property type="entry name" value="HAMP"/>
    <property type="match status" value="1"/>
</dbReference>
<dbReference type="Pfam" id="PF00672">
    <property type="entry name" value="HAMP"/>
    <property type="match status" value="1"/>
</dbReference>
<dbReference type="SMART" id="SM00304">
    <property type="entry name" value="HAMP"/>
    <property type="match status" value="1"/>
</dbReference>
<keyword evidence="10" id="KW-0067">ATP-binding</keyword>
<keyword evidence="8" id="KW-0547">Nucleotide-binding</keyword>
<proteinExistence type="predicted"/>
<reference evidence="17 18" key="1">
    <citation type="submission" date="2024-03" db="EMBL/GenBank/DDBJ databases">
        <title>Human intestinal bacterial collection.</title>
        <authorList>
            <person name="Pauvert C."/>
            <person name="Hitch T.C.A."/>
            <person name="Clavel T."/>
        </authorList>
    </citation>
    <scope>NUCLEOTIDE SEQUENCE [LARGE SCALE GENOMIC DNA]</scope>
    <source>
        <strain evidence="17 18">CLA-AA-H192</strain>
    </source>
</reference>
<evidence type="ECO:0000256" key="11">
    <source>
        <dbReference type="ARBA" id="ARBA00022989"/>
    </source>
</evidence>
<dbReference type="Gene3D" id="1.10.287.130">
    <property type="match status" value="1"/>
</dbReference>